<name>A0A0L0S7F3_ALLM3</name>
<feature type="region of interest" description="Disordered" evidence="1">
    <location>
        <begin position="387"/>
        <end position="414"/>
    </location>
</feature>
<dbReference type="GO" id="GO:0005737">
    <property type="term" value="C:cytoplasm"/>
    <property type="evidence" value="ECO:0007669"/>
    <property type="project" value="TreeGrafter"/>
</dbReference>
<accession>A0A0L0S7F3</accession>
<dbReference type="PANTHER" id="PTHR28086">
    <property type="entry name" value="UPF0662 PROTEIN YPL260W"/>
    <property type="match status" value="1"/>
</dbReference>
<evidence type="ECO:0000313" key="3">
    <source>
        <dbReference type="Proteomes" id="UP000054350"/>
    </source>
</evidence>
<keyword evidence="3" id="KW-1185">Reference proteome</keyword>
<proteinExistence type="predicted"/>
<reference evidence="2 3" key="1">
    <citation type="submission" date="2009-11" db="EMBL/GenBank/DDBJ databases">
        <title>Annotation of Allomyces macrogynus ATCC 38327.</title>
        <authorList>
            <consortium name="The Broad Institute Genome Sequencing Platform"/>
            <person name="Russ C."/>
            <person name="Cuomo C."/>
            <person name="Burger G."/>
            <person name="Gray M.W."/>
            <person name="Holland P.W.H."/>
            <person name="King N."/>
            <person name="Lang F.B.F."/>
            <person name="Roger A.J."/>
            <person name="Ruiz-Trillo I."/>
            <person name="Young S.K."/>
            <person name="Zeng Q."/>
            <person name="Gargeya S."/>
            <person name="Fitzgerald M."/>
            <person name="Haas B."/>
            <person name="Abouelleil A."/>
            <person name="Alvarado L."/>
            <person name="Arachchi H.M."/>
            <person name="Berlin A."/>
            <person name="Chapman S.B."/>
            <person name="Gearin G."/>
            <person name="Goldberg J."/>
            <person name="Griggs A."/>
            <person name="Gujja S."/>
            <person name="Hansen M."/>
            <person name="Heiman D."/>
            <person name="Howarth C."/>
            <person name="Larimer J."/>
            <person name="Lui A."/>
            <person name="MacDonald P.J.P."/>
            <person name="McCowen C."/>
            <person name="Montmayeur A."/>
            <person name="Murphy C."/>
            <person name="Neiman D."/>
            <person name="Pearson M."/>
            <person name="Priest M."/>
            <person name="Roberts A."/>
            <person name="Saif S."/>
            <person name="Shea T."/>
            <person name="Sisk P."/>
            <person name="Stolte C."/>
            <person name="Sykes S."/>
            <person name="Wortman J."/>
            <person name="Nusbaum C."/>
            <person name="Birren B."/>
        </authorList>
    </citation>
    <scope>NUCLEOTIDE SEQUENCE [LARGE SCALE GENOMIC DNA]</scope>
    <source>
        <strain evidence="2 3">ATCC 38327</strain>
    </source>
</reference>
<dbReference type="eggNOG" id="ENOG502QPV0">
    <property type="taxonomic scope" value="Eukaryota"/>
</dbReference>
<evidence type="ECO:0000313" key="2">
    <source>
        <dbReference type="EMBL" id="KNE58356.1"/>
    </source>
</evidence>
<protein>
    <submittedName>
        <fullName evidence="2">Uncharacterized protein</fullName>
    </submittedName>
</protein>
<dbReference type="PANTHER" id="PTHR28086:SF1">
    <property type="entry name" value="CU(2+) SUPPRESSING AND BLEOMYCIN SENSITIVE PROTEIN 1"/>
    <property type="match status" value="1"/>
</dbReference>
<dbReference type="GO" id="GO:0005634">
    <property type="term" value="C:nucleus"/>
    <property type="evidence" value="ECO:0007669"/>
    <property type="project" value="TreeGrafter"/>
</dbReference>
<evidence type="ECO:0000256" key="1">
    <source>
        <dbReference type="SAM" id="MobiDB-lite"/>
    </source>
</evidence>
<dbReference type="EMBL" id="GG745333">
    <property type="protein sequence ID" value="KNE58356.1"/>
    <property type="molecule type" value="Genomic_DNA"/>
</dbReference>
<organism evidence="2 3">
    <name type="scientific">Allomyces macrogynus (strain ATCC 38327)</name>
    <name type="common">Allomyces javanicus var. macrogynus</name>
    <dbReference type="NCBI Taxonomy" id="578462"/>
    <lineage>
        <taxon>Eukaryota</taxon>
        <taxon>Fungi</taxon>
        <taxon>Fungi incertae sedis</taxon>
        <taxon>Blastocladiomycota</taxon>
        <taxon>Blastocladiomycetes</taxon>
        <taxon>Blastocladiales</taxon>
        <taxon>Blastocladiaceae</taxon>
        <taxon>Allomyces</taxon>
    </lineage>
</organism>
<gene>
    <name evidence="2" type="ORF">AMAG_03939</name>
</gene>
<reference evidence="3" key="2">
    <citation type="submission" date="2009-11" db="EMBL/GenBank/DDBJ databases">
        <title>The Genome Sequence of Allomyces macrogynus strain ATCC 38327.</title>
        <authorList>
            <consortium name="The Broad Institute Genome Sequencing Platform"/>
            <person name="Russ C."/>
            <person name="Cuomo C."/>
            <person name="Shea T."/>
            <person name="Young S.K."/>
            <person name="Zeng Q."/>
            <person name="Koehrsen M."/>
            <person name="Haas B."/>
            <person name="Borodovsky M."/>
            <person name="Guigo R."/>
            <person name="Alvarado L."/>
            <person name="Berlin A."/>
            <person name="Borenstein D."/>
            <person name="Chen Z."/>
            <person name="Engels R."/>
            <person name="Freedman E."/>
            <person name="Gellesch M."/>
            <person name="Goldberg J."/>
            <person name="Griggs A."/>
            <person name="Gujja S."/>
            <person name="Heiman D."/>
            <person name="Hepburn T."/>
            <person name="Howarth C."/>
            <person name="Jen D."/>
            <person name="Larson L."/>
            <person name="Lewis B."/>
            <person name="Mehta T."/>
            <person name="Park D."/>
            <person name="Pearson M."/>
            <person name="Roberts A."/>
            <person name="Saif S."/>
            <person name="Shenoy N."/>
            <person name="Sisk P."/>
            <person name="Stolte C."/>
            <person name="Sykes S."/>
            <person name="Walk T."/>
            <person name="White J."/>
            <person name="Yandava C."/>
            <person name="Burger G."/>
            <person name="Gray M.W."/>
            <person name="Holland P.W.H."/>
            <person name="King N."/>
            <person name="Lang F.B.F."/>
            <person name="Roger A.J."/>
            <person name="Ruiz-Trillo I."/>
            <person name="Lander E."/>
            <person name="Nusbaum C."/>
        </authorList>
    </citation>
    <scope>NUCLEOTIDE SEQUENCE [LARGE SCALE GENOMIC DNA]</scope>
    <source>
        <strain evidence="3">ATCC 38327</strain>
    </source>
</reference>
<sequence>MPQHMNLKHLPPDELAIYNKLYPIKVALLQLKKGQPFALADLTDLSDRVSTLADDLALLRGHGTSGMTPADAYSDSDDDDGASISSGGSGGSYASSTSSMSAAAGTSGAASNADADHDDTAPRNALDCLFDTVHQLVLELYAQADTVAPSMLPIYTQLMAIQNALEDMKADACFTLDDIVVYQRRLREIENQYVRDGKFLVPDHPGIPKGQAVLFAKLHACYRLASTLVLLIDTLDDALLPYHETVIAIQKDLHALAAQAHPPTTAILAVQDRLVALDAKRVQAEFRDPATNKALRGQQLVVAIMDHCYDLITDLCNKKDKVAPVLVPLYDHLASLHRRLADLVYHRWDVRPQDLYPYERALHRIDAHRHPSGVFYSSPPYLLTNSGQSSANSSAGHLPDLDEHAPVEGGGAGPAPAGQAAIHYLLYKCHCHVTTLQATIEPVDPALMHLHHHLIAVRKCLVELRRLGGPFTPQELYPFQLKLKSFDDQRVDGKFMVDGEIPAGQGVLHSLLSECYDILNELKAEVEWD</sequence>
<feature type="region of interest" description="Disordered" evidence="1">
    <location>
        <begin position="67"/>
        <end position="90"/>
    </location>
</feature>
<dbReference type="AlphaFoldDB" id="A0A0L0S7F3"/>
<dbReference type="Pfam" id="PF10303">
    <property type="entry name" value="DUF2408"/>
    <property type="match status" value="2"/>
</dbReference>
<dbReference type="InterPro" id="IPR018810">
    <property type="entry name" value="UPF0662"/>
</dbReference>
<feature type="compositionally biased region" description="Low complexity" evidence="1">
    <location>
        <begin position="387"/>
        <end position="396"/>
    </location>
</feature>
<dbReference type="VEuPathDB" id="FungiDB:AMAG_03939"/>
<dbReference type="Proteomes" id="UP000054350">
    <property type="component" value="Unassembled WGS sequence"/>
</dbReference>
<dbReference type="STRING" id="578462.A0A0L0S7F3"/>
<dbReference type="OrthoDB" id="2011986at2759"/>